<dbReference type="InterPro" id="IPR036028">
    <property type="entry name" value="SH3-like_dom_sf"/>
</dbReference>
<dbReference type="GO" id="GO:0005778">
    <property type="term" value="C:peroxisomal membrane"/>
    <property type="evidence" value="ECO:0007669"/>
    <property type="project" value="UniProtKB-SubCell"/>
</dbReference>
<proteinExistence type="inferred from homology"/>
<accession>A0A8H2XZS7</accession>
<keyword evidence="8" id="KW-0472">Membrane</keyword>
<organism evidence="16 17">
    <name type="scientific">Rhizoctonia solani</name>
    <dbReference type="NCBI Taxonomy" id="456999"/>
    <lineage>
        <taxon>Eukaryota</taxon>
        <taxon>Fungi</taxon>
        <taxon>Dikarya</taxon>
        <taxon>Basidiomycota</taxon>
        <taxon>Agaricomycotina</taxon>
        <taxon>Agaricomycetes</taxon>
        <taxon>Cantharellales</taxon>
        <taxon>Ceratobasidiaceae</taxon>
        <taxon>Rhizoctonia</taxon>
    </lineage>
</organism>
<evidence type="ECO:0000256" key="5">
    <source>
        <dbReference type="ARBA" id="ARBA00022927"/>
    </source>
</evidence>
<sequence length="334" mass="35645">MGSPPKPWERAGATVLDPAPSVPSLSASESTAPSIPSRPESIASTTQPLTSLSPFSSTTPYGSSYSPYNRFGSYSSYGGYGGGMYGGGYGGGYGMGMGMGMGGYGMNGMYGQPNPGMPVDSVAASTQQAFSLLGNVVGAFTSFAQMLDSSFMATQSSIFAILGVAEQLGQLRNLLGQVVGVFGLVGWLRGWWRGERSGSNMTRDFKKFLRGEGDGSPRPSKKPFILILLAVFGLPYVMHKLVRALSTRLPASPQSTAPIDMSQVQFATVLFDFEAKDPVELGLKKGDLVAILGRTENGDWFRGRTREGKMGWFPGNHVQILKKKVEDEKPLKTV</sequence>
<evidence type="ECO:0000256" key="11">
    <source>
        <dbReference type="ARBA" id="ARBA00034535"/>
    </source>
</evidence>
<dbReference type="GO" id="GO:0016560">
    <property type="term" value="P:protein import into peroxisome matrix, docking"/>
    <property type="evidence" value="ECO:0007669"/>
    <property type="project" value="InterPro"/>
</dbReference>
<dbReference type="InterPro" id="IPR001452">
    <property type="entry name" value="SH3_domain"/>
</dbReference>
<evidence type="ECO:0000313" key="17">
    <source>
        <dbReference type="Proteomes" id="UP000663843"/>
    </source>
</evidence>
<comment type="caution">
    <text evidence="16">The sequence shown here is derived from an EMBL/GenBank/DDBJ whole genome shotgun (WGS) entry which is preliminary data.</text>
</comment>
<keyword evidence="5" id="KW-0653">Protein transport</keyword>
<evidence type="ECO:0000256" key="13">
    <source>
        <dbReference type="PROSITE-ProRule" id="PRU00192"/>
    </source>
</evidence>
<dbReference type="PROSITE" id="PS50002">
    <property type="entry name" value="SH3"/>
    <property type="match status" value="1"/>
</dbReference>
<dbReference type="Gene3D" id="2.30.30.40">
    <property type="entry name" value="SH3 Domains"/>
    <property type="match status" value="1"/>
</dbReference>
<name>A0A8H2XZS7_9AGAM</name>
<keyword evidence="3" id="KW-0813">Transport</keyword>
<dbReference type="SMART" id="SM00326">
    <property type="entry name" value="SH3"/>
    <property type="match status" value="1"/>
</dbReference>
<protein>
    <recommendedName>
        <fullName evidence="11">Peroxisomal membrane protein PEX13</fullName>
    </recommendedName>
    <alternativeName>
        <fullName evidence="10">Peroxin-13</fullName>
    </alternativeName>
</protein>
<keyword evidence="6" id="KW-1133">Transmembrane helix</keyword>
<evidence type="ECO:0000256" key="9">
    <source>
        <dbReference type="ARBA" id="ARBA00023140"/>
    </source>
</evidence>
<dbReference type="GO" id="GO:1990429">
    <property type="term" value="C:peroxisomal importomer complex"/>
    <property type="evidence" value="ECO:0007669"/>
    <property type="project" value="TreeGrafter"/>
</dbReference>
<evidence type="ECO:0000256" key="1">
    <source>
        <dbReference type="ARBA" id="ARBA00006033"/>
    </source>
</evidence>
<dbReference type="InterPro" id="IPR007223">
    <property type="entry name" value="Peroxin-13_N"/>
</dbReference>
<evidence type="ECO:0000256" key="12">
    <source>
        <dbReference type="ARBA" id="ARBA00046271"/>
    </source>
</evidence>
<dbReference type="AlphaFoldDB" id="A0A8H2XZS7"/>
<gene>
    <name evidence="16" type="ORF">RDB_LOCUS74649</name>
</gene>
<evidence type="ECO:0000256" key="10">
    <source>
        <dbReference type="ARBA" id="ARBA00029693"/>
    </source>
</evidence>
<evidence type="ECO:0000259" key="15">
    <source>
        <dbReference type="PROSITE" id="PS50002"/>
    </source>
</evidence>
<evidence type="ECO:0000256" key="8">
    <source>
        <dbReference type="ARBA" id="ARBA00023136"/>
    </source>
</evidence>
<evidence type="ECO:0000256" key="14">
    <source>
        <dbReference type="SAM" id="MobiDB-lite"/>
    </source>
</evidence>
<dbReference type="Pfam" id="PF07653">
    <property type="entry name" value="SH3_2"/>
    <property type="match status" value="1"/>
</dbReference>
<keyword evidence="9" id="KW-0576">Peroxisome</keyword>
<keyword evidence="2 13" id="KW-0728">SH3 domain</keyword>
<evidence type="ECO:0000256" key="2">
    <source>
        <dbReference type="ARBA" id="ARBA00022443"/>
    </source>
</evidence>
<dbReference type="PANTHER" id="PTHR19332">
    <property type="entry name" value="PEROXISOMAL MEMBRANE PROTEIN PEX13"/>
    <property type="match status" value="1"/>
</dbReference>
<comment type="subcellular location">
    <subcellularLocation>
        <location evidence="12">Peroxisome membrane</location>
    </subcellularLocation>
</comment>
<dbReference type="InterPro" id="IPR035463">
    <property type="entry name" value="Pex13"/>
</dbReference>
<dbReference type="Proteomes" id="UP000663843">
    <property type="component" value="Unassembled WGS sequence"/>
</dbReference>
<feature type="compositionally biased region" description="Polar residues" evidence="14">
    <location>
        <begin position="23"/>
        <end position="34"/>
    </location>
</feature>
<evidence type="ECO:0000313" key="16">
    <source>
        <dbReference type="EMBL" id="CAE6440305.1"/>
    </source>
</evidence>
<comment type="similarity">
    <text evidence="1">Belongs to the peroxin-13 family.</text>
</comment>
<dbReference type="SUPFAM" id="SSF50044">
    <property type="entry name" value="SH3-domain"/>
    <property type="match status" value="1"/>
</dbReference>
<feature type="compositionally biased region" description="Low complexity" evidence="14">
    <location>
        <begin position="44"/>
        <end position="60"/>
    </location>
</feature>
<evidence type="ECO:0000256" key="6">
    <source>
        <dbReference type="ARBA" id="ARBA00022989"/>
    </source>
</evidence>
<feature type="domain" description="SH3" evidence="15">
    <location>
        <begin position="262"/>
        <end position="323"/>
    </location>
</feature>
<evidence type="ECO:0000256" key="4">
    <source>
        <dbReference type="ARBA" id="ARBA00022692"/>
    </source>
</evidence>
<dbReference type="PRINTS" id="PR00452">
    <property type="entry name" value="SH3DOMAIN"/>
</dbReference>
<feature type="region of interest" description="Disordered" evidence="14">
    <location>
        <begin position="1"/>
        <end position="60"/>
    </location>
</feature>
<evidence type="ECO:0000256" key="3">
    <source>
        <dbReference type="ARBA" id="ARBA00022448"/>
    </source>
</evidence>
<dbReference type="Pfam" id="PF04088">
    <property type="entry name" value="Peroxin-13_N"/>
    <property type="match status" value="1"/>
</dbReference>
<evidence type="ECO:0000256" key="7">
    <source>
        <dbReference type="ARBA" id="ARBA00023010"/>
    </source>
</evidence>
<keyword evidence="4" id="KW-0812">Transmembrane</keyword>
<reference evidence="16" key="1">
    <citation type="submission" date="2021-01" db="EMBL/GenBank/DDBJ databases">
        <authorList>
            <person name="Kaushik A."/>
        </authorList>
    </citation>
    <scope>NUCLEOTIDE SEQUENCE</scope>
    <source>
        <strain evidence="16">AG2-2IIIB</strain>
    </source>
</reference>
<dbReference type="EMBL" id="CAJMWT010002343">
    <property type="protein sequence ID" value="CAE6440305.1"/>
    <property type="molecule type" value="Genomic_DNA"/>
</dbReference>
<dbReference type="PANTHER" id="PTHR19332:SF1">
    <property type="entry name" value="PEROXISOMAL MEMBRANE PROTEIN PEX13"/>
    <property type="match status" value="1"/>
</dbReference>
<keyword evidence="7" id="KW-0811">Translocation</keyword>